<evidence type="ECO:0000313" key="16">
    <source>
        <dbReference type="Proteomes" id="UP000275777"/>
    </source>
</evidence>
<evidence type="ECO:0000256" key="9">
    <source>
        <dbReference type="ARBA" id="ARBA00023136"/>
    </source>
</evidence>
<dbReference type="InterPro" id="IPR003824">
    <property type="entry name" value="UppP"/>
</dbReference>
<evidence type="ECO:0000256" key="6">
    <source>
        <dbReference type="ARBA" id="ARBA00022692"/>
    </source>
</evidence>
<evidence type="ECO:0000256" key="2">
    <source>
        <dbReference type="ARBA" id="ARBA00010621"/>
    </source>
</evidence>
<dbReference type="GO" id="GO:0005886">
    <property type="term" value="C:plasma membrane"/>
    <property type="evidence" value="ECO:0007669"/>
    <property type="project" value="UniProtKB-SubCell"/>
</dbReference>
<keyword evidence="6 14" id="KW-0812">Transmembrane</keyword>
<evidence type="ECO:0000256" key="8">
    <source>
        <dbReference type="ARBA" id="ARBA00022989"/>
    </source>
</evidence>
<dbReference type="EC" id="3.6.1.27" evidence="3"/>
<feature type="transmembrane region" description="Helical" evidence="14">
    <location>
        <begin position="31"/>
        <end position="50"/>
    </location>
</feature>
<gene>
    <name evidence="15" type="ORF">NCTC9695_01847</name>
</gene>
<dbReference type="Proteomes" id="UP000275777">
    <property type="component" value="Chromosome"/>
</dbReference>
<comment type="subcellular location">
    <subcellularLocation>
        <location evidence="1">Cell membrane</location>
        <topology evidence="1">Multi-pass membrane protein</topology>
    </subcellularLocation>
</comment>
<dbReference type="GO" id="GO:0050380">
    <property type="term" value="F:undecaprenyl-diphosphatase activity"/>
    <property type="evidence" value="ECO:0007669"/>
    <property type="project" value="UniProtKB-EC"/>
</dbReference>
<keyword evidence="9 14" id="KW-0472">Membrane</keyword>
<evidence type="ECO:0000256" key="10">
    <source>
        <dbReference type="ARBA" id="ARBA00023251"/>
    </source>
</evidence>
<dbReference type="Pfam" id="PF02673">
    <property type="entry name" value="BacA"/>
    <property type="match status" value="1"/>
</dbReference>
<keyword evidence="8 14" id="KW-1133">Transmembrane helix</keyword>
<protein>
    <recommendedName>
        <fullName evidence="4">Undecaprenyl-diphosphatase</fullName>
        <ecNumber evidence="3">3.6.1.27</ecNumber>
    </recommendedName>
    <alternativeName>
        <fullName evidence="12">Bacitracin resistance protein</fullName>
    </alternativeName>
    <alternativeName>
        <fullName evidence="11">Undecaprenyl pyrophosphate phosphatase</fullName>
    </alternativeName>
</protein>
<feature type="transmembrane region" description="Helical" evidence="14">
    <location>
        <begin position="6"/>
        <end position="24"/>
    </location>
</feature>
<evidence type="ECO:0000256" key="7">
    <source>
        <dbReference type="ARBA" id="ARBA00022801"/>
    </source>
</evidence>
<proteinExistence type="inferred from homology"/>
<evidence type="ECO:0000256" key="12">
    <source>
        <dbReference type="ARBA" id="ARBA00032932"/>
    </source>
</evidence>
<evidence type="ECO:0000256" key="4">
    <source>
        <dbReference type="ARBA" id="ARBA00021581"/>
    </source>
</evidence>
<keyword evidence="5" id="KW-1003">Cell membrane</keyword>
<keyword evidence="10" id="KW-0046">Antibiotic resistance</keyword>
<evidence type="ECO:0000313" key="15">
    <source>
        <dbReference type="EMBL" id="VEB41419.1"/>
    </source>
</evidence>
<evidence type="ECO:0000256" key="11">
    <source>
        <dbReference type="ARBA" id="ARBA00032707"/>
    </source>
</evidence>
<dbReference type="GO" id="GO:0046677">
    <property type="term" value="P:response to antibiotic"/>
    <property type="evidence" value="ECO:0007669"/>
    <property type="project" value="UniProtKB-KW"/>
</dbReference>
<evidence type="ECO:0000256" key="14">
    <source>
        <dbReference type="SAM" id="Phobius"/>
    </source>
</evidence>
<evidence type="ECO:0000256" key="3">
    <source>
        <dbReference type="ARBA" id="ARBA00012374"/>
    </source>
</evidence>
<reference evidence="15 16" key="1">
    <citation type="submission" date="2018-12" db="EMBL/GenBank/DDBJ databases">
        <authorList>
            <consortium name="Pathogen Informatics"/>
        </authorList>
    </citation>
    <scope>NUCLEOTIDE SEQUENCE [LARGE SCALE GENOMIC DNA]</scope>
    <source>
        <strain evidence="15 16">NCTC9695</strain>
    </source>
</reference>
<sequence>MFAIGFIASFVFAFLAIRALLRFISTHSFAVFAWYRIAFGLIVLGTWWSGLVEWSA</sequence>
<organism evidence="15 16">
    <name type="scientific">Chromobacterium violaceum</name>
    <dbReference type="NCBI Taxonomy" id="536"/>
    <lineage>
        <taxon>Bacteria</taxon>
        <taxon>Pseudomonadati</taxon>
        <taxon>Pseudomonadota</taxon>
        <taxon>Betaproteobacteria</taxon>
        <taxon>Neisseriales</taxon>
        <taxon>Chromobacteriaceae</taxon>
        <taxon>Chromobacterium</taxon>
    </lineage>
</organism>
<evidence type="ECO:0000256" key="13">
    <source>
        <dbReference type="ARBA" id="ARBA00047594"/>
    </source>
</evidence>
<evidence type="ECO:0000256" key="5">
    <source>
        <dbReference type="ARBA" id="ARBA00022475"/>
    </source>
</evidence>
<comment type="similarity">
    <text evidence="2">Belongs to the UppP family.</text>
</comment>
<name>A0A447T985_CHRVL</name>
<dbReference type="EMBL" id="LR134182">
    <property type="protein sequence ID" value="VEB41419.1"/>
    <property type="molecule type" value="Genomic_DNA"/>
</dbReference>
<dbReference type="AlphaFoldDB" id="A0A447T985"/>
<comment type="catalytic activity">
    <reaction evidence="13">
        <text>di-trans,octa-cis-undecaprenyl diphosphate + H2O = di-trans,octa-cis-undecaprenyl phosphate + phosphate + H(+)</text>
        <dbReference type="Rhea" id="RHEA:28094"/>
        <dbReference type="ChEBI" id="CHEBI:15377"/>
        <dbReference type="ChEBI" id="CHEBI:15378"/>
        <dbReference type="ChEBI" id="CHEBI:43474"/>
        <dbReference type="ChEBI" id="CHEBI:58405"/>
        <dbReference type="ChEBI" id="CHEBI:60392"/>
        <dbReference type="EC" id="3.6.1.27"/>
    </reaction>
</comment>
<evidence type="ECO:0000256" key="1">
    <source>
        <dbReference type="ARBA" id="ARBA00004651"/>
    </source>
</evidence>
<accession>A0A447T985</accession>
<keyword evidence="7" id="KW-0378">Hydrolase</keyword>